<keyword evidence="3" id="KW-1185">Reference proteome</keyword>
<evidence type="ECO:0000313" key="1">
    <source>
        <dbReference type="EMBL" id="KAF5757312.1"/>
    </source>
</evidence>
<dbReference type="Proteomes" id="UP000215914">
    <property type="component" value="Chromosome 17"/>
</dbReference>
<name>A0A251RTV8_HELAN</name>
<protein>
    <submittedName>
        <fullName evidence="2">Uncharacterized protein</fullName>
    </submittedName>
</protein>
<evidence type="ECO:0000313" key="2">
    <source>
        <dbReference type="EMBL" id="OTF87792.1"/>
    </source>
</evidence>
<dbReference type="EMBL" id="CM007906">
    <property type="protein sequence ID" value="OTF87792.1"/>
    <property type="molecule type" value="Genomic_DNA"/>
</dbReference>
<dbReference type="AlphaFoldDB" id="A0A251RTV8"/>
<accession>A0A251RTV8</accession>
<gene>
    <name evidence="2" type="ORF">HannXRQ_Chr17g0565801</name>
    <name evidence="1" type="ORF">HanXRQr2_Chr17g0825121</name>
</gene>
<evidence type="ECO:0000313" key="3">
    <source>
        <dbReference type="Proteomes" id="UP000215914"/>
    </source>
</evidence>
<reference evidence="1 3" key="1">
    <citation type="journal article" date="2017" name="Nature">
        <title>The sunflower genome provides insights into oil metabolism, flowering and Asterid evolution.</title>
        <authorList>
            <person name="Badouin H."/>
            <person name="Gouzy J."/>
            <person name="Grassa C.J."/>
            <person name="Murat F."/>
            <person name="Staton S.E."/>
            <person name="Cottret L."/>
            <person name="Lelandais-Briere C."/>
            <person name="Owens G.L."/>
            <person name="Carrere S."/>
            <person name="Mayjonade B."/>
            <person name="Legrand L."/>
            <person name="Gill N."/>
            <person name="Kane N.C."/>
            <person name="Bowers J.E."/>
            <person name="Hubner S."/>
            <person name="Bellec A."/>
            <person name="Berard A."/>
            <person name="Berges H."/>
            <person name="Blanchet N."/>
            <person name="Boniface M.C."/>
            <person name="Brunel D."/>
            <person name="Catrice O."/>
            <person name="Chaidir N."/>
            <person name="Claudel C."/>
            <person name="Donnadieu C."/>
            <person name="Faraut T."/>
            <person name="Fievet G."/>
            <person name="Helmstetter N."/>
            <person name="King M."/>
            <person name="Knapp S.J."/>
            <person name="Lai Z."/>
            <person name="Le Paslier M.C."/>
            <person name="Lippi Y."/>
            <person name="Lorenzon L."/>
            <person name="Mandel J.R."/>
            <person name="Marage G."/>
            <person name="Marchand G."/>
            <person name="Marquand E."/>
            <person name="Bret-Mestries E."/>
            <person name="Morien E."/>
            <person name="Nambeesan S."/>
            <person name="Nguyen T."/>
            <person name="Pegot-Espagnet P."/>
            <person name="Pouilly N."/>
            <person name="Raftis F."/>
            <person name="Sallet E."/>
            <person name="Schiex T."/>
            <person name="Thomas J."/>
            <person name="Vandecasteele C."/>
            <person name="Vares D."/>
            <person name="Vear F."/>
            <person name="Vautrin S."/>
            <person name="Crespi M."/>
            <person name="Mangin B."/>
            <person name="Burke J.M."/>
            <person name="Salse J."/>
            <person name="Munos S."/>
            <person name="Vincourt P."/>
            <person name="Rieseberg L.H."/>
            <person name="Langlade N.B."/>
        </authorList>
    </citation>
    <scope>NUCLEOTIDE SEQUENCE [LARGE SCALE GENOMIC DNA]</scope>
    <source>
        <strain evidence="3">cv. SF193</strain>
        <tissue evidence="1">Leaves</tissue>
    </source>
</reference>
<dbReference type="InParanoid" id="A0A251RTV8"/>
<sequence length="75" mass="8802">MFFLQRFVNVHHMLRQSQNKHQWSLGPEDANLKPSGCAWPLLLKKVVYVSRCHLSVLHYHLLMDLFAMSRLLAVT</sequence>
<reference evidence="2" key="2">
    <citation type="submission" date="2017-02" db="EMBL/GenBank/DDBJ databases">
        <title>Sunflower complete genome.</title>
        <authorList>
            <person name="Langlade N."/>
            <person name="Munos S."/>
        </authorList>
    </citation>
    <scope>NUCLEOTIDE SEQUENCE [LARGE SCALE GENOMIC DNA]</scope>
    <source>
        <tissue evidence="2">Leaves</tissue>
    </source>
</reference>
<dbReference type="Gramene" id="mRNA:HanXRQr2_Chr17g0825121">
    <property type="protein sequence ID" value="mRNA:HanXRQr2_Chr17g0825121"/>
    <property type="gene ID" value="HanXRQr2_Chr17g0825121"/>
</dbReference>
<dbReference type="EMBL" id="MNCJ02000332">
    <property type="protein sequence ID" value="KAF5757312.1"/>
    <property type="molecule type" value="Genomic_DNA"/>
</dbReference>
<reference evidence="1" key="3">
    <citation type="submission" date="2020-06" db="EMBL/GenBank/DDBJ databases">
        <title>Helianthus annuus Genome sequencing and assembly Release 2.</title>
        <authorList>
            <person name="Gouzy J."/>
            <person name="Langlade N."/>
            <person name="Munos S."/>
        </authorList>
    </citation>
    <scope>NUCLEOTIDE SEQUENCE</scope>
    <source>
        <tissue evidence="1">Leaves</tissue>
    </source>
</reference>
<organism evidence="2 3">
    <name type="scientific">Helianthus annuus</name>
    <name type="common">Common sunflower</name>
    <dbReference type="NCBI Taxonomy" id="4232"/>
    <lineage>
        <taxon>Eukaryota</taxon>
        <taxon>Viridiplantae</taxon>
        <taxon>Streptophyta</taxon>
        <taxon>Embryophyta</taxon>
        <taxon>Tracheophyta</taxon>
        <taxon>Spermatophyta</taxon>
        <taxon>Magnoliopsida</taxon>
        <taxon>eudicotyledons</taxon>
        <taxon>Gunneridae</taxon>
        <taxon>Pentapetalae</taxon>
        <taxon>asterids</taxon>
        <taxon>campanulids</taxon>
        <taxon>Asterales</taxon>
        <taxon>Asteraceae</taxon>
        <taxon>Asteroideae</taxon>
        <taxon>Heliantheae alliance</taxon>
        <taxon>Heliantheae</taxon>
        <taxon>Helianthus</taxon>
    </lineage>
</organism>
<proteinExistence type="predicted"/>